<organism evidence="2">
    <name type="scientific">marine sediment metagenome</name>
    <dbReference type="NCBI Taxonomy" id="412755"/>
    <lineage>
        <taxon>unclassified sequences</taxon>
        <taxon>metagenomes</taxon>
        <taxon>ecological metagenomes</taxon>
    </lineage>
</organism>
<comment type="caution">
    <text evidence="2">The sequence shown here is derived from an EMBL/GenBank/DDBJ whole genome shotgun (WGS) entry which is preliminary data.</text>
</comment>
<protein>
    <submittedName>
        <fullName evidence="2">Uncharacterized protein</fullName>
    </submittedName>
</protein>
<evidence type="ECO:0000313" key="2">
    <source>
        <dbReference type="EMBL" id="KKM68138.1"/>
    </source>
</evidence>
<dbReference type="AlphaFoldDB" id="A0A0F9JES7"/>
<accession>A0A0F9JES7</accession>
<dbReference type="EMBL" id="LAZR01010221">
    <property type="protein sequence ID" value="KKM68138.1"/>
    <property type="molecule type" value="Genomic_DNA"/>
</dbReference>
<sequence length="51" mass="5517">MKETTNSIEAMERSPPEISGTYGSSRKSFTGIFENNLNQAIKNDGKGGLLP</sequence>
<name>A0A0F9JES7_9ZZZZ</name>
<gene>
    <name evidence="2" type="ORF">LCGC14_1463900</name>
</gene>
<evidence type="ECO:0000256" key="1">
    <source>
        <dbReference type="SAM" id="MobiDB-lite"/>
    </source>
</evidence>
<feature type="region of interest" description="Disordered" evidence="1">
    <location>
        <begin position="1"/>
        <end position="26"/>
    </location>
</feature>
<reference evidence="2" key="1">
    <citation type="journal article" date="2015" name="Nature">
        <title>Complex archaea that bridge the gap between prokaryotes and eukaryotes.</title>
        <authorList>
            <person name="Spang A."/>
            <person name="Saw J.H."/>
            <person name="Jorgensen S.L."/>
            <person name="Zaremba-Niedzwiedzka K."/>
            <person name="Martijn J."/>
            <person name="Lind A.E."/>
            <person name="van Eijk R."/>
            <person name="Schleper C."/>
            <person name="Guy L."/>
            <person name="Ettema T.J."/>
        </authorList>
    </citation>
    <scope>NUCLEOTIDE SEQUENCE</scope>
</reference>
<proteinExistence type="predicted"/>